<keyword evidence="4" id="KW-1185">Reference proteome</keyword>
<dbReference type="Gene3D" id="3.10.129.10">
    <property type="entry name" value="Hotdog Thioesterase"/>
    <property type="match status" value="1"/>
</dbReference>
<dbReference type="InterPro" id="IPR003736">
    <property type="entry name" value="PAAI_dom"/>
</dbReference>
<dbReference type="PANTHER" id="PTHR43240:SF8">
    <property type="entry name" value="PHENYLACETIC ACID DEGRADATION-RELATED PROTEIN"/>
    <property type="match status" value="1"/>
</dbReference>
<organism evidence="3 4">
    <name type="scientific">Ramlibacter lithotrophicus</name>
    <dbReference type="NCBI Taxonomy" id="2606681"/>
    <lineage>
        <taxon>Bacteria</taxon>
        <taxon>Pseudomonadati</taxon>
        <taxon>Pseudomonadota</taxon>
        <taxon>Betaproteobacteria</taxon>
        <taxon>Burkholderiales</taxon>
        <taxon>Comamonadaceae</taxon>
        <taxon>Ramlibacter</taxon>
    </lineage>
</organism>
<evidence type="ECO:0000259" key="2">
    <source>
        <dbReference type="Pfam" id="PF03061"/>
    </source>
</evidence>
<reference evidence="3 4" key="1">
    <citation type="journal article" date="2020" name="Nature">
        <title>Bacterial chemolithoautotrophy via manganese oxidation.</title>
        <authorList>
            <person name="Yu H."/>
            <person name="Leadbetter J.R."/>
        </authorList>
    </citation>
    <scope>NUCLEOTIDE SEQUENCE [LARGE SCALE GENOMIC DNA]</scope>
    <source>
        <strain evidence="3 4">RBP-1</strain>
    </source>
</reference>
<keyword evidence="1" id="KW-0378">Hydrolase</keyword>
<feature type="domain" description="Thioesterase" evidence="2">
    <location>
        <begin position="45"/>
        <end position="123"/>
    </location>
</feature>
<dbReference type="GO" id="GO:0005829">
    <property type="term" value="C:cytosol"/>
    <property type="evidence" value="ECO:0007669"/>
    <property type="project" value="TreeGrafter"/>
</dbReference>
<sequence>MLSMETMDRHIAPLFPGLIGVKLVEMTPERVVAHLAVRPDLCTAGGIMHGGAYMAFADTLGAIGTVVNMERGKRTTTTDSSTKFIGGAKSGTTVVGESIPLHRGRTTQVWQTSIRTMEGKLCAVVTQTQLILEAPASHQPEPPQQRAGAQ</sequence>
<dbReference type="CDD" id="cd03443">
    <property type="entry name" value="PaaI_thioesterase"/>
    <property type="match status" value="1"/>
</dbReference>
<dbReference type="Proteomes" id="UP000521868">
    <property type="component" value="Unassembled WGS sequence"/>
</dbReference>
<dbReference type="InterPro" id="IPR029069">
    <property type="entry name" value="HotDog_dom_sf"/>
</dbReference>
<dbReference type="SUPFAM" id="SSF54637">
    <property type="entry name" value="Thioesterase/thiol ester dehydrase-isomerase"/>
    <property type="match status" value="1"/>
</dbReference>
<dbReference type="PANTHER" id="PTHR43240">
    <property type="entry name" value="1,4-DIHYDROXY-2-NAPHTHOYL-COA THIOESTERASE 1"/>
    <property type="match status" value="1"/>
</dbReference>
<name>A0A7X6I4L3_9BURK</name>
<dbReference type="EMBL" id="VTOX01000001">
    <property type="protein sequence ID" value="NKE64386.1"/>
    <property type="molecule type" value="Genomic_DNA"/>
</dbReference>
<evidence type="ECO:0000313" key="3">
    <source>
        <dbReference type="EMBL" id="NKE64386.1"/>
    </source>
</evidence>
<protein>
    <submittedName>
        <fullName evidence="3">PaaI family thioesterase</fullName>
    </submittedName>
</protein>
<dbReference type="RefSeq" id="WP_168105481.1">
    <property type="nucleotide sequence ID" value="NZ_VTOX01000001.1"/>
</dbReference>
<gene>
    <name evidence="3" type="ORF">RAMLITH_01010</name>
</gene>
<dbReference type="InterPro" id="IPR006683">
    <property type="entry name" value="Thioestr_dom"/>
</dbReference>
<dbReference type="GO" id="GO:0061522">
    <property type="term" value="F:1,4-dihydroxy-2-naphthoyl-CoA thioesterase activity"/>
    <property type="evidence" value="ECO:0007669"/>
    <property type="project" value="TreeGrafter"/>
</dbReference>
<comment type="caution">
    <text evidence="3">The sequence shown here is derived from an EMBL/GenBank/DDBJ whole genome shotgun (WGS) entry which is preliminary data.</text>
</comment>
<accession>A0A7X6I4L3</accession>
<evidence type="ECO:0000256" key="1">
    <source>
        <dbReference type="ARBA" id="ARBA00022801"/>
    </source>
</evidence>
<dbReference type="NCBIfam" id="TIGR00369">
    <property type="entry name" value="unchar_dom_1"/>
    <property type="match status" value="1"/>
</dbReference>
<dbReference type="Pfam" id="PF03061">
    <property type="entry name" value="4HBT"/>
    <property type="match status" value="1"/>
</dbReference>
<evidence type="ECO:0000313" key="4">
    <source>
        <dbReference type="Proteomes" id="UP000521868"/>
    </source>
</evidence>
<dbReference type="AlphaFoldDB" id="A0A7X6I4L3"/>
<proteinExistence type="predicted"/>